<gene>
    <name evidence="2" type="ORF">ACFQ2E_15900</name>
</gene>
<name>A0ABW3RFL8_9FLAO</name>
<organism evidence="2 3">
    <name type="scientific">Hwangdonia seohaensis</name>
    <dbReference type="NCBI Taxonomy" id="1240727"/>
    <lineage>
        <taxon>Bacteria</taxon>
        <taxon>Pseudomonadati</taxon>
        <taxon>Bacteroidota</taxon>
        <taxon>Flavobacteriia</taxon>
        <taxon>Flavobacteriales</taxon>
        <taxon>Flavobacteriaceae</taxon>
        <taxon>Hwangdonia</taxon>
    </lineage>
</organism>
<dbReference type="RefSeq" id="WP_311942726.1">
    <property type="nucleotide sequence ID" value="NZ_JAVSCK010000005.1"/>
</dbReference>
<evidence type="ECO:0000313" key="2">
    <source>
        <dbReference type="EMBL" id="MFD1163914.1"/>
    </source>
</evidence>
<dbReference type="Proteomes" id="UP001597163">
    <property type="component" value="Unassembled WGS sequence"/>
</dbReference>
<proteinExistence type="predicted"/>
<reference evidence="3" key="1">
    <citation type="journal article" date="2019" name="Int. J. Syst. Evol. Microbiol.">
        <title>The Global Catalogue of Microorganisms (GCM) 10K type strain sequencing project: providing services to taxonomists for standard genome sequencing and annotation.</title>
        <authorList>
            <consortium name="The Broad Institute Genomics Platform"/>
            <consortium name="The Broad Institute Genome Sequencing Center for Infectious Disease"/>
            <person name="Wu L."/>
            <person name="Ma J."/>
        </authorList>
    </citation>
    <scope>NUCLEOTIDE SEQUENCE [LARGE SCALE GENOMIC DNA]</scope>
    <source>
        <strain evidence="3">CCUG 63246</strain>
    </source>
</reference>
<keyword evidence="3" id="KW-1185">Reference proteome</keyword>
<feature type="chain" id="PRO_5046912089" evidence="1">
    <location>
        <begin position="22"/>
        <end position="152"/>
    </location>
</feature>
<keyword evidence="1" id="KW-0732">Signal</keyword>
<comment type="caution">
    <text evidence="2">The sequence shown here is derived from an EMBL/GenBank/DDBJ whole genome shotgun (WGS) entry which is preliminary data.</text>
</comment>
<dbReference type="EMBL" id="JBHTLJ010000005">
    <property type="protein sequence ID" value="MFD1163914.1"/>
    <property type="molecule type" value="Genomic_DNA"/>
</dbReference>
<accession>A0ABW3RFL8</accession>
<protein>
    <submittedName>
        <fullName evidence="2">Uncharacterized protein</fullName>
    </submittedName>
</protein>
<evidence type="ECO:0000313" key="3">
    <source>
        <dbReference type="Proteomes" id="UP001597163"/>
    </source>
</evidence>
<evidence type="ECO:0000256" key="1">
    <source>
        <dbReference type="SAM" id="SignalP"/>
    </source>
</evidence>
<feature type="signal peptide" evidence="1">
    <location>
        <begin position="1"/>
        <end position="21"/>
    </location>
</feature>
<sequence length="152" mass="18185">MTLFKSIVLIAALSFSFAIQAQEAEVSNETKMDKKSYYQKRAQEDAKFEQEFSAKTEAEEEAFWKEQKAYEKDLKRRDRKAHKAYMKGKRDAYAEHYEHCNHHCHHSDYYYHHATVYYYRYDGHYSHRYPRRNTVTTRINVSTPRIGLGLGI</sequence>